<comment type="pathway">
    <text evidence="4">Nitrogen metabolism; nitrate reduction (assimilation).</text>
</comment>
<evidence type="ECO:0000259" key="19">
    <source>
        <dbReference type="Pfam" id="PF03460"/>
    </source>
</evidence>
<dbReference type="Gene3D" id="3.30.390.30">
    <property type="match status" value="1"/>
</dbReference>
<evidence type="ECO:0000256" key="15">
    <source>
        <dbReference type="ARBA" id="ARBA00023063"/>
    </source>
</evidence>
<dbReference type="InterPro" id="IPR017121">
    <property type="entry name" value="Nitrite_Rdtase_lsu"/>
</dbReference>
<dbReference type="PANTHER" id="PTHR43809:SF1">
    <property type="entry name" value="NITRITE REDUCTASE (NADH) LARGE SUBUNIT"/>
    <property type="match status" value="1"/>
</dbReference>
<evidence type="ECO:0000259" key="22">
    <source>
        <dbReference type="Pfam" id="PF18267"/>
    </source>
</evidence>
<organism evidence="23 24">
    <name type="scientific">Fodinibius salicampi</name>
    <dbReference type="NCBI Taxonomy" id="1920655"/>
    <lineage>
        <taxon>Bacteria</taxon>
        <taxon>Pseudomonadati</taxon>
        <taxon>Balneolota</taxon>
        <taxon>Balneolia</taxon>
        <taxon>Balneolales</taxon>
        <taxon>Balneolaceae</taxon>
        <taxon>Fodinibius</taxon>
    </lineage>
</organism>
<dbReference type="PIRSF" id="PIRSF037149">
    <property type="entry name" value="NirB"/>
    <property type="match status" value="1"/>
</dbReference>
<dbReference type="InterPro" id="IPR006066">
    <property type="entry name" value="NO2/SO3_Rdtase_FeS/sirohaem_BS"/>
</dbReference>
<comment type="caution">
    <text evidence="23">The sequence shown here is derived from an EMBL/GenBank/DDBJ whole genome shotgun (WGS) entry which is preliminary data.</text>
</comment>
<dbReference type="InterPro" id="IPR012744">
    <property type="entry name" value="Nitri_red_NirB"/>
</dbReference>
<evidence type="ECO:0000256" key="6">
    <source>
        <dbReference type="ARBA" id="ARBA00022485"/>
    </source>
</evidence>
<evidence type="ECO:0000256" key="17">
    <source>
        <dbReference type="PIRNR" id="PIRNR037149"/>
    </source>
</evidence>
<evidence type="ECO:0000256" key="14">
    <source>
        <dbReference type="ARBA" id="ARBA00023014"/>
    </source>
</evidence>
<comment type="similarity">
    <text evidence="5">Belongs to the nitrite and sulfite reductase 4Fe-4S domain family.</text>
</comment>
<feature type="domain" description="BFD-like [2Fe-2S]-binding" evidence="20">
    <location>
        <begin position="425"/>
        <end position="474"/>
    </location>
</feature>
<keyword evidence="10" id="KW-0479">Metal-binding</keyword>
<dbReference type="Pfam" id="PF18267">
    <property type="entry name" value="Rubredoxin_C"/>
    <property type="match status" value="1"/>
</dbReference>
<dbReference type="InterPro" id="IPR016156">
    <property type="entry name" value="FAD/NAD-linked_Rdtase_dimer_sf"/>
</dbReference>
<comment type="cofactor">
    <cofactor evidence="3 17">
        <name>FAD</name>
        <dbReference type="ChEBI" id="CHEBI:57692"/>
    </cofactor>
</comment>
<dbReference type="Gene3D" id="3.30.413.10">
    <property type="entry name" value="Sulfite Reductase Hemoprotein, domain 1"/>
    <property type="match status" value="1"/>
</dbReference>
<dbReference type="Gene3D" id="3.50.50.60">
    <property type="entry name" value="FAD/NAD(P)-binding domain"/>
    <property type="match status" value="2"/>
</dbReference>
<evidence type="ECO:0000256" key="2">
    <source>
        <dbReference type="ARBA" id="ARBA00001966"/>
    </source>
</evidence>
<keyword evidence="15 17" id="KW-0534">Nitrate assimilation</keyword>
<dbReference type="EMBL" id="JAJNDC010000004">
    <property type="protein sequence ID" value="MCW9714136.1"/>
    <property type="molecule type" value="Genomic_DNA"/>
</dbReference>
<evidence type="ECO:0000256" key="10">
    <source>
        <dbReference type="ARBA" id="ARBA00022723"/>
    </source>
</evidence>
<evidence type="ECO:0000313" key="23">
    <source>
        <dbReference type="EMBL" id="MCW9714136.1"/>
    </source>
</evidence>
<evidence type="ECO:0000259" key="20">
    <source>
        <dbReference type="Pfam" id="PF04324"/>
    </source>
</evidence>
<evidence type="ECO:0000256" key="11">
    <source>
        <dbReference type="ARBA" id="ARBA00022827"/>
    </source>
</evidence>
<evidence type="ECO:0000256" key="13">
    <source>
        <dbReference type="ARBA" id="ARBA00023004"/>
    </source>
</evidence>
<dbReference type="InterPro" id="IPR007419">
    <property type="entry name" value="BFD-like_2Fe2S-bd_dom"/>
</dbReference>
<dbReference type="NCBIfam" id="NF011565">
    <property type="entry name" value="PRK14989.1"/>
    <property type="match status" value="1"/>
</dbReference>
<dbReference type="PANTHER" id="PTHR43809">
    <property type="entry name" value="NITRITE REDUCTASE (NADH) LARGE SUBUNIT"/>
    <property type="match status" value="1"/>
</dbReference>
<dbReference type="InterPro" id="IPR041854">
    <property type="entry name" value="BFD-like_2Fe2S-bd_dom_sf"/>
</dbReference>
<dbReference type="Gene3D" id="1.10.10.1100">
    <property type="entry name" value="BFD-like [2Fe-2S]-binding domain"/>
    <property type="match status" value="1"/>
</dbReference>
<feature type="domain" description="NADH-rubredoxin oxidoreductase C-terminal" evidence="22">
    <location>
        <begin position="321"/>
        <end position="387"/>
    </location>
</feature>
<dbReference type="InterPro" id="IPR052034">
    <property type="entry name" value="NasD-like"/>
</dbReference>
<keyword evidence="14" id="KW-0411">Iron-sulfur</keyword>
<evidence type="ECO:0000256" key="16">
    <source>
        <dbReference type="ARBA" id="ARBA00034078"/>
    </source>
</evidence>
<sequence>MKRSDRKNIIVVGNGMVGYKFCEKLVSKEGDEAFNITVFGEEPRPAYDRVQLSSYFDGADEEDLQMAPEQWYEEQGIELFTGELVVDLDRDNKTVTSQKGRTVSYDKLILATGSSAFVPPIEGVDKDGVFVYRTIEDLEAITKYAAGASKAAVLGGGLLGLEAAKSAMDLGLKTSVIEFAPRLMPKQLDEIGAGALKKALEELDLEILLNKNTTLIGGNGTPQYLDFADGDRLDADMVIISAGIRPRDELARKADLEVGERGGIIVDDQLKTSDSDIYAIGESALHRGMIYGLVAPGYEMADVVVENLTGGEEEFTEFDMSTKLKLVGVDVASFGDAFGESEENSKKVIIDNKAKGVYKRINVSEDGDRLLGGMLVGDADDYNMLLQIAQNGFSLPPDPVDLIIGDRDEESSGGQKVYEFPDDSIICSCESVTKGEICDVIEEEGKEDIDSIKSCTKAGTGCSGCVPMLDDLLTQSMEARGKEVRKVICEHFDYTRQELFDIIKVKEIHTFDELLDEVGQGDGCEKCKPAVASLLASAFNEHVLEERDTIQDTNDRFLANIQRGGTYSVIPRVPGGEITPDKLITIGELAKKYGLYTKITGGQRINMMGARVDQLPDIWEDLIESGFESGHAYGKALRTVKSCVGSTWCRYGLHESVSFAIEIEERYRGLRAPHKLKGGVSGCVRECAEAQAKDFGIIATEEGWNLFVCGNGGTNPQHAKLLATDLDEETLIKYLDRFLMFYIKTAEHLNRTSTWLNKMEGGLEYLRKVVVEDSLGIGEELEREMQQLINVYSCEWKEVVNNPELRERFTHFVNSDDVDPSVKFKDYREQPVPAPSGWEDDE</sequence>
<dbReference type="InterPro" id="IPR006067">
    <property type="entry name" value="NO2/SO3_Rdtase_4Fe4S_dom"/>
</dbReference>
<keyword evidence="11 17" id="KW-0274">FAD</keyword>
<keyword evidence="9" id="KW-0001">2Fe-2S</keyword>
<keyword evidence="13" id="KW-0408">Iron</keyword>
<dbReference type="SUPFAM" id="SSF51905">
    <property type="entry name" value="FAD/NAD(P)-binding domain"/>
    <property type="match status" value="2"/>
</dbReference>
<dbReference type="CDD" id="cd19944">
    <property type="entry name" value="NirB_Fer2_BFD-like_2"/>
    <property type="match status" value="1"/>
</dbReference>
<keyword evidence="7" id="KW-0349">Heme</keyword>
<dbReference type="PROSITE" id="PS00365">
    <property type="entry name" value="NIR_SIR"/>
    <property type="match status" value="1"/>
</dbReference>
<dbReference type="Pfam" id="PF01077">
    <property type="entry name" value="NIR_SIR"/>
    <property type="match status" value="1"/>
</dbReference>
<dbReference type="InterPro" id="IPR023753">
    <property type="entry name" value="FAD/NAD-binding_dom"/>
</dbReference>
<evidence type="ECO:0000256" key="5">
    <source>
        <dbReference type="ARBA" id="ARBA00010429"/>
    </source>
</evidence>
<feature type="domain" description="BFD-like [2Fe-2S]-binding" evidence="20">
    <location>
        <begin position="487"/>
        <end position="536"/>
    </location>
</feature>
<comment type="cofactor">
    <cofactor evidence="2">
        <name>[4Fe-4S] cluster</name>
        <dbReference type="ChEBI" id="CHEBI:49883"/>
    </cofactor>
</comment>
<evidence type="ECO:0000256" key="3">
    <source>
        <dbReference type="ARBA" id="ARBA00001974"/>
    </source>
</evidence>
<dbReference type="InterPro" id="IPR041575">
    <property type="entry name" value="Rubredoxin_C"/>
</dbReference>
<comment type="cofactor">
    <cofactor evidence="1">
        <name>siroheme</name>
        <dbReference type="ChEBI" id="CHEBI:60052"/>
    </cofactor>
</comment>
<keyword evidence="8 17" id="KW-0285">Flavoprotein</keyword>
<dbReference type="NCBIfam" id="TIGR02374">
    <property type="entry name" value="nitri_red_nirB"/>
    <property type="match status" value="1"/>
</dbReference>
<reference evidence="23 24" key="1">
    <citation type="submission" date="2021-11" db="EMBL/GenBank/DDBJ databases">
        <title>Aliifidinibius sp. nov., a new bacterium isolated from saline soil.</title>
        <authorList>
            <person name="Galisteo C."/>
            <person name="De La Haba R."/>
            <person name="Sanchez-Porro C."/>
            <person name="Ventosa A."/>
        </authorList>
    </citation>
    <scope>NUCLEOTIDE SEQUENCE [LARGE SCALE GENOMIC DNA]</scope>
    <source>
        <strain evidence="23 24">KACC 190600</strain>
    </source>
</reference>
<proteinExistence type="inferred from homology"/>
<feature type="domain" description="FAD/NAD(P)-binding" evidence="21">
    <location>
        <begin position="8"/>
        <end position="284"/>
    </location>
</feature>
<evidence type="ECO:0000256" key="8">
    <source>
        <dbReference type="ARBA" id="ARBA00022630"/>
    </source>
</evidence>
<dbReference type="InterPro" id="IPR005117">
    <property type="entry name" value="NiRdtase/SiRdtase_haem-b_fer"/>
</dbReference>
<evidence type="ECO:0000256" key="4">
    <source>
        <dbReference type="ARBA" id="ARBA00005096"/>
    </source>
</evidence>
<dbReference type="InterPro" id="IPR045854">
    <property type="entry name" value="NO2/SO3_Rdtase_4Fe4S_sf"/>
</dbReference>
<feature type="domain" description="Nitrite/sulphite reductase 4Fe-4S" evidence="18">
    <location>
        <begin position="634"/>
        <end position="773"/>
    </location>
</feature>
<evidence type="ECO:0000256" key="7">
    <source>
        <dbReference type="ARBA" id="ARBA00022617"/>
    </source>
</evidence>
<keyword evidence="24" id="KW-1185">Reference proteome</keyword>
<dbReference type="PRINTS" id="PR00397">
    <property type="entry name" value="SIROHAEM"/>
</dbReference>
<keyword evidence="6" id="KW-0004">4Fe-4S</keyword>
<name>A0ABT3Q258_9BACT</name>
<evidence type="ECO:0000259" key="21">
    <source>
        <dbReference type="Pfam" id="PF07992"/>
    </source>
</evidence>
<dbReference type="Pfam" id="PF03460">
    <property type="entry name" value="NIR_SIR_ferr"/>
    <property type="match status" value="1"/>
</dbReference>
<dbReference type="Pfam" id="PF04324">
    <property type="entry name" value="Fer2_BFD"/>
    <property type="match status" value="2"/>
</dbReference>
<dbReference type="InterPro" id="IPR036136">
    <property type="entry name" value="Nit/Sulf_reduc_fer-like_dom_sf"/>
</dbReference>
<dbReference type="Proteomes" id="UP001207337">
    <property type="component" value="Unassembled WGS sequence"/>
</dbReference>
<feature type="domain" description="Nitrite/Sulfite reductase ferredoxin-like" evidence="19">
    <location>
        <begin position="562"/>
        <end position="624"/>
    </location>
</feature>
<evidence type="ECO:0000256" key="12">
    <source>
        <dbReference type="ARBA" id="ARBA00023002"/>
    </source>
</evidence>
<dbReference type="SUPFAM" id="SSF56014">
    <property type="entry name" value="Nitrite and sulphite reductase 4Fe-4S domain-like"/>
    <property type="match status" value="1"/>
</dbReference>
<dbReference type="Pfam" id="PF07992">
    <property type="entry name" value="Pyr_redox_2"/>
    <property type="match status" value="1"/>
</dbReference>
<evidence type="ECO:0000259" key="18">
    <source>
        <dbReference type="Pfam" id="PF01077"/>
    </source>
</evidence>
<gene>
    <name evidence="23" type="primary">nirB</name>
    <name evidence="23" type="ORF">LQ318_14580</name>
</gene>
<comment type="cofactor">
    <cofactor evidence="16">
        <name>[2Fe-2S] cluster</name>
        <dbReference type="ChEBI" id="CHEBI:190135"/>
    </cofactor>
</comment>
<dbReference type="SUPFAM" id="SSF55124">
    <property type="entry name" value="Nitrite/Sulfite reductase N-terminal domain-like"/>
    <property type="match status" value="1"/>
</dbReference>
<evidence type="ECO:0000256" key="9">
    <source>
        <dbReference type="ARBA" id="ARBA00022714"/>
    </source>
</evidence>
<dbReference type="InterPro" id="IPR036188">
    <property type="entry name" value="FAD/NAD-bd_sf"/>
</dbReference>
<dbReference type="PRINTS" id="PR00368">
    <property type="entry name" value="FADPNR"/>
</dbReference>
<keyword evidence="12" id="KW-0560">Oxidoreductase</keyword>
<dbReference type="PRINTS" id="PR00411">
    <property type="entry name" value="PNDRDTASEI"/>
</dbReference>
<dbReference type="RefSeq" id="WP_265791226.1">
    <property type="nucleotide sequence ID" value="NZ_BAABRS010000004.1"/>
</dbReference>
<protein>
    <submittedName>
        <fullName evidence="23">Nitrite reductase large subunit NirB</fullName>
    </submittedName>
</protein>
<evidence type="ECO:0000256" key="1">
    <source>
        <dbReference type="ARBA" id="ARBA00001929"/>
    </source>
</evidence>
<evidence type="ECO:0000313" key="24">
    <source>
        <dbReference type="Proteomes" id="UP001207337"/>
    </source>
</evidence>
<accession>A0ABT3Q258</accession>